<dbReference type="Gene3D" id="3.40.50.300">
    <property type="entry name" value="P-loop containing nucleotide triphosphate hydrolases"/>
    <property type="match status" value="1"/>
</dbReference>
<dbReference type="EMBL" id="SRPW01000222">
    <property type="protein sequence ID" value="KAG6016731.1"/>
    <property type="molecule type" value="Genomic_DNA"/>
</dbReference>
<dbReference type="InterPro" id="IPR031322">
    <property type="entry name" value="Shikimate/glucono_kinase"/>
</dbReference>
<dbReference type="AlphaFoldDB" id="A0A9P7NFK8"/>
<feature type="domain" description="Shikimate dehydrogenase substrate binding N-terminal" evidence="4">
    <location>
        <begin position="464"/>
        <end position="544"/>
    </location>
</feature>
<evidence type="ECO:0000259" key="5">
    <source>
        <dbReference type="Pfam" id="PF18317"/>
    </source>
</evidence>
<dbReference type="InterPro" id="IPR001381">
    <property type="entry name" value="DHquinase_I"/>
</dbReference>
<evidence type="ECO:0000256" key="1">
    <source>
        <dbReference type="ARBA" id="ARBA00006477"/>
    </source>
</evidence>
<dbReference type="InterPro" id="IPR036291">
    <property type="entry name" value="NAD(P)-bd_dom_sf"/>
</dbReference>
<dbReference type="Proteomes" id="UP000748025">
    <property type="component" value="Unassembled WGS sequence"/>
</dbReference>
<sequence length="793" mass="87005">MPRFNVNASIVMLGVRAAGKTTLAIMAASALKKKIIDMEAAFQRATGFSSPAYSTIHGTAHCQARQGEVLDGILRNNPLDCIIVCSWVQRHVQGLLRQWATTNPVVHVMRSQDALRDCLEISSEAKLQSFWNTSNAFFRTCCNLEFFNVSEPEQTTNGPSTSEGLPPYLALKQAERHLLKFLSQIYPAGTIPFIESAFPLASVAVEQRNYTYALCVPLKYILQRRIDIEDGSAGADAFQILIDSPDVKRDDQAQLEGCFSIANRITEAVGLVRRSSALPIIIHILFPDSVFATSTYFPVDLLSHALTLAPDMVAVDLKLNETVIAKLSALKKGSKLIGHYCPSTKTSSSWDLAECMTQYQRAVRLGCDLVRFTRPASSVEDSFEPGRLRAALKALPGPHVPVAAYCSGPLGRHSEFLNPVLTPVSPRPDPAGSSQPGPCLHLAAQEATRALYSSFLFDSMKLYLFGASVAHSLSPAMHNAALKICGIPHEYEPLSINSLNQIKHLVQDSHFGGASIGLPFKVEFITLVDSLSRHARAIGAINTLIPIRSLNEDGSVPTGAIFFRNVNRAGPVKALYGDNTDWIGIRACIRRGLSPANAVRRTTCALIIGAGGMARAAVYALLQVGVCNIAIYNRTLDNALMLAEHYRSLLRKAEFQGLAGNKKTFEVLTELSETWPSQFRLPSIVISCIVPSTEFELPISWLANKTGGVILEFGHQSLSTPLLRQAMESANRGWIAMDGLDFLPDQGFAQFELFTGRWAPRGVMRRAVLENYSDQYGRLSTEEIRRRLQTRTD</sequence>
<dbReference type="PANTHER" id="PTHR21090:SF27">
    <property type="entry name" value="QUINATE REPRESSOR PROTEIN"/>
    <property type="match status" value="1"/>
</dbReference>
<dbReference type="SUPFAM" id="SSF51569">
    <property type="entry name" value="Aldolase"/>
    <property type="match status" value="1"/>
</dbReference>
<dbReference type="GO" id="GO:0004764">
    <property type="term" value="F:shikimate 3-dehydrogenase (NADP+) activity"/>
    <property type="evidence" value="ECO:0007669"/>
    <property type="project" value="InterPro"/>
</dbReference>
<dbReference type="SUPFAM" id="SSF53223">
    <property type="entry name" value="Aminoacid dehydrogenase-like, N-terminal domain"/>
    <property type="match status" value="1"/>
</dbReference>
<comment type="similarity">
    <text evidence="2">In the N-terminal section; belongs to the shikimate kinase family.</text>
</comment>
<proteinExistence type="inferred from homology"/>
<dbReference type="Pfam" id="PF18317">
    <property type="entry name" value="SDH_C"/>
    <property type="match status" value="1"/>
</dbReference>
<dbReference type="Gene3D" id="3.40.50.10860">
    <property type="entry name" value="Leucine Dehydrogenase, chain A, domain 1"/>
    <property type="match status" value="1"/>
</dbReference>
<evidence type="ECO:0000259" key="4">
    <source>
        <dbReference type="Pfam" id="PF08501"/>
    </source>
</evidence>
<reference evidence="6" key="1">
    <citation type="journal article" date="2020" name="bioRxiv">
        <title>Whole genome comparisons of ergot fungi reveals the divergence and evolution of species within the genus Claviceps are the result of varying mechanisms driving genome evolution and host range expansion.</title>
        <authorList>
            <person name="Wyka S.A."/>
            <person name="Mondo S.J."/>
            <person name="Liu M."/>
            <person name="Dettman J."/>
            <person name="Nalam V."/>
            <person name="Broders K.D."/>
        </authorList>
    </citation>
    <scope>NUCLEOTIDE SEQUENCE</scope>
    <source>
        <strain evidence="6">CCC 602</strain>
    </source>
</reference>
<evidence type="ECO:0000259" key="3">
    <source>
        <dbReference type="Pfam" id="PF01488"/>
    </source>
</evidence>
<dbReference type="CDD" id="cd00502">
    <property type="entry name" value="DHQase_I"/>
    <property type="match status" value="1"/>
</dbReference>
<name>A0A9P7NFK8_9HYPO</name>
<dbReference type="GO" id="GO:0003866">
    <property type="term" value="F:3-phosphoshikimate 1-carboxyvinyltransferase activity"/>
    <property type="evidence" value="ECO:0007669"/>
    <property type="project" value="TreeGrafter"/>
</dbReference>
<dbReference type="SUPFAM" id="SSF52540">
    <property type="entry name" value="P-loop containing nucleoside triphosphate hydrolases"/>
    <property type="match status" value="1"/>
</dbReference>
<evidence type="ECO:0000313" key="7">
    <source>
        <dbReference type="Proteomes" id="UP000748025"/>
    </source>
</evidence>
<evidence type="ECO:0000313" key="6">
    <source>
        <dbReference type="EMBL" id="KAG6016731.1"/>
    </source>
</evidence>
<comment type="similarity">
    <text evidence="1">In the 2nd section; belongs to the type-I 3-dehydroquinase family.</text>
</comment>
<dbReference type="InterPro" id="IPR046346">
    <property type="entry name" value="Aminoacid_DH-like_N_sf"/>
</dbReference>
<dbReference type="OrthoDB" id="4415835at2759"/>
<dbReference type="InterPro" id="IPR027417">
    <property type="entry name" value="P-loop_NTPase"/>
</dbReference>
<keyword evidence="7" id="KW-1185">Reference proteome</keyword>
<dbReference type="GO" id="GO:0009423">
    <property type="term" value="P:chorismate biosynthetic process"/>
    <property type="evidence" value="ECO:0007669"/>
    <property type="project" value="TreeGrafter"/>
</dbReference>
<dbReference type="Gene3D" id="3.20.20.70">
    <property type="entry name" value="Aldolase class I"/>
    <property type="match status" value="1"/>
</dbReference>
<comment type="caution">
    <text evidence="6">The sequence shown here is derived from an EMBL/GenBank/DDBJ whole genome shotgun (WGS) entry which is preliminary data.</text>
</comment>
<dbReference type="SUPFAM" id="SSF51735">
    <property type="entry name" value="NAD(P)-binding Rossmann-fold domains"/>
    <property type="match status" value="1"/>
</dbReference>
<evidence type="ECO:0000256" key="2">
    <source>
        <dbReference type="ARBA" id="ARBA00009349"/>
    </source>
</evidence>
<dbReference type="InterPro" id="IPR006151">
    <property type="entry name" value="Shikm_DH/Glu-tRNA_Rdtase"/>
</dbReference>
<dbReference type="Pfam" id="PF01202">
    <property type="entry name" value="SKI"/>
    <property type="match status" value="1"/>
</dbReference>
<dbReference type="Pfam" id="PF08501">
    <property type="entry name" value="Shikimate_dh_N"/>
    <property type="match status" value="1"/>
</dbReference>
<dbReference type="CDD" id="cd01065">
    <property type="entry name" value="NAD_bind_Shikimate_DH"/>
    <property type="match status" value="1"/>
</dbReference>
<gene>
    <name evidence="6" type="ORF">E4U43_003209</name>
</gene>
<accession>A0A9P7NFK8</accession>
<evidence type="ECO:0008006" key="8">
    <source>
        <dbReference type="Google" id="ProtNLM"/>
    </source>
</evidence>
<dbReference type="InterPro" id="IPR041121">
    <property type="entry name" value="SDH_C"/>
</dbReference>
<dbReference type="Pfam" id="PF01488">
    <property type="entry name" value="Shikimate_DH"/>
    <property type="match status" value="1"/>
</dbReference>
<organism evidence="6 7">
    <name type="scientific">Claviceps pusilla</name>
    <dbReference type="NCBI Taxonomy" id="123648"/>
    <lineage>
        <taxon>Eukaryota</taxon>
        <taxon>Fungi</taxon>
        <taxon>Dikarya</taxon>
        <taxon>Ascomycota</taxon>
        <taxon>Pezizomycotina</taxon>
        <taxon>Sordariomycetes</taxon>
        <taxon>Hypocreomycetidae</taxon>
        <taxon>Hypocreales</taxon>
        <taxon>Clavicipitaceae</taxon>
        <taxon>Claviceps</taxon>
    </lineage>
</organism>
<dbReference type="GO" id="GO:0003855">
    <property type="term" value="F:3-dehydroquinate dehydratase activity"/>
    <property type="evidence" value="ECO:0007669"/>
    <property type="project" value="InterPro"/>
</dbReference>
<protein>
    <recommendedName>
        <fullName evidence="8">Quinate repressor protein</fullName>
    </recommendedName>
</protein>
<dbReference type="InterPro" id="IPR013708">
    <property type="entry name" value="Shikimate_DH-bd_N"/>
</dbReference>
<dbReference type="Gene3D" id="3.40.50.720">
    <property type="entry name" value="NAD(P)-binding Rossmann-like Domain"/>
    <property type="match status" value="1"/>
</dbReference>
<dbReference type="PANTHER" id="PTHR21090">
    <property type="entry name" value="AROM/DEHYDROQUINATE SYNTHASE"/>
    <property type="match status" value="1"/>
</dbReference>
<dbReference type="Pfam" id="PF01487">
    <property type="entry name" value="DHquinase_I"/>
    <property type="match status" value="1"/>
</dbReference>
<feature type="domain" description="SDH C-terminal" evidence="5">
    <location>
        <begin position="739"/>
        <end position="769"/>
    </location>
</feature>
<dbReference type="InterPro" id="IPR013785">
    <property type="entry name" value="Aldolase_TIM"/>
</dbReference>
<feature type="domain" description="Quinate/shikimate 5-dehydrogenase/glutamyl-tRNA reductase" evidence="3">
    <location>
        <begin position="604"/>
        <end position="655"/>
    </location>
</feature>